<keyword evidence="2" id="KW-1185">Reference proteome</keyword>
<reference evidence="1" key="1">
    <citation type="submission" date="2023-06" db="EMBL/GenBank/DDBJ databases">
        <title>Draft genome of Marssonina rosae.</title>
        <authorList>
            <person name="Cheng Q."/>
        </authorList>
    </citation>
    <scope>NUCLEOTIDE SEQUENCE</scope>
    <source>
        <strain evidence="1">R4</strain>
    </source>
</reference>
<dbReference type="Proteomes" id="UP001285354">
    <property type="component" value="Unassembled WGS sequence"/>
</dbReference>
<comment type="caution">
    <text evidence="1">The sequence shown here is derived from an EMBL/GenBank/DDBJ whole genome shotgun (WGS) entry which is preliminary data.</text>
</comment>
<gene>
    <name evidence="1" type="ORF">QTJ16_004194</name>
</gene>
<dbReference type="AlphaFoldDB" id="A0AAD9WFG6"/>
<accession>A0AAD9WFG6</accession>
<evidence type="ECO:0000313" key="1">
    <source>
        <dbReference type="EMBL" id="KAK2627019.1"/>
    </source>
</evidence>
<proteinExistence type="predicted"/>
<dbReference type="EMBL" id="JAUBYV010000005">
    <property type="protein sequence ID" value="KAK2627019.1"/>
    <property type="molecule type" value="Genomic_DNA"/>
</dbReference>
<name>A0AAD9WFG6_9HELO</name>
<evidence type="ECO:0000313" key="2">
    <source>
        <dbReference type="Proteomes" id="UP001285354"/>
    </source>
</evidence>
<organism evidence="1 2">
    <name type="scientific">Diplocarpon rosae</name>
    <dbReference type="NCBI Taxonomy" id="946125"/>
    <lineage>
        <taxon>Eukaryota</taxon>
        <taxon>Fungi</taxon>
        <taxon>Dikarya</taxon>
        <taxon>Ascomycota</taxon>
        <taxon>Pezizomycotina</taxon>
        <taxon>Leotiomycetes</taxon>
        <taxon>Helotiales</taxon>
        <taxon>Drepanopezizaceae</taxon>
        <taxon>Diplocarpon</taxon>
    </lineage>
</organism>
<protein>
    <submittedName>
        <fullName evidence="1">Uncharacterized protein</fullName>
    </submittedName>
</protein>
<sequence>MGVSQKRSTTIVDIVRRVANIELLVDEVAEYEGADHDANLLTIGVLMVYICWTSCEFAICDIGLYLYYNELFRETKLFERERKVVMCRCGYQGGHRRTSSHAISYWLNLIADSIKLGIWLYARLRGVNEMNKMNEMADADDTSATKMRAEECKEEVFIWNSRLALFTLR</sequence>